<keyword evidence="3" id="KW-1003">Cell membrane</keyword>
<evidence type="ECO:0000313" key="9">
    <source>
        <dbReference type="Proteomes" id="UP001138661"/>
    </source>
</evidence>
<evidence type="ECO:0000256" key="2">
    <source>
        <dbReference type="ARBA" id="ARBA00007430"/>
    </source>
</evidence>
<dbReference type="GO" id="GO:0005886">
    <property type="term" value="C:plasma membrane"/>
    <property type="evidence" value="ECO:0007669"/>
    <property type="project" value="UniProtKB-SubCell"/>
</dbReference>
<organism evidence="8 9">
    <name type="scientific">Roseobacter insulae</name>
    <dbReference type="NCBI Taxonomy" id="2859783"/>
    <lineage>
        <taxon>Bacteria</taxon>
        <taxon>Pseudomonadati</taxon>
        <taxon>Pseudomonadota</taxon>
        <taxon>Alphaproteobacteria</taxon>
        <taxon>Rhodobacterales</taxon>
        <taxon>Roseobacteraceae</taxon>
        <taxon>Roseobacter</taxon>
    </lineage>
</organism>
<evidence type="ECO:0000256" key="5">
    <source>
        <dbReference type="ARBA" id="ARBA00022989"/>
    </source>
</evidence>
<evidence type="ECO:0000256" key="1">
    <source>
        <dbReference type="ARBA" id="ARBA00004651"/>
    </source>
</evidence>
<feature type="transmembrane region" description="Helical" evidence="7">
    <location>
        <begin position="85"/>
        <end position="105"/>
    </location>
</feature>
<dbReference type="PANTHER" id="PTHR30250:SF10">
    <property type="entry name" value="LIPOPOLYSACCHARIDE BIOSYNTHESIS PROTEIN WZXC"/>
    <property type="match status" value="1"/>
</dbReference>
<evidence type="ECO:0000256" key="3">
    <source>
        <dbReference type="ARBA" id="ARBA00022475"/>
    </source>
</evidence>
<feature type="transmembrane region" description="Helical" evidence="7">
    <location>
        <begin position="325"/>
        <end position="348"/>
    </location>
</feature>
<feature type="transmembrane region" description="Helical" evidence="7">
    <location>
        <begin position="423"/>
        <end position="442"/>
    </location>
</feature>
<dbReference type="AlphaFoldDB" id="A0A9X1FWQ6"/>
<feature type="transmembrane region" description="Helical" evidence="7">
    <location>
        <begin position="149"/>
        <end position="170"/>
    </location>
</feature>
<comment type="subcellular location">
    <subcellularLocation>
        <location evidence="1">Cell membrane</location>
        <topology evidence="1">Multi-pass membrane protein</topology>
    </subcellularLocation>
</comment>
<evidence type="ECO:0000256" key="6">
    <source>
        <dbReference type="ARBA" id="ARBA00023136"/>
    </source>
</evidence>
<name>A0A9X1FWQ6_9RHOB</name>
<feature type="transmembrane region" description="Helical" evidence="7">
    <location>
        <begin position="289"/>
        <end position="313"/>
    </location>
</feature>
<proteinExistence type="inferred from homology"/>
<feature type="transmembrane region" description="Helical" evidence="7">
    <location>
        <begin position="46"/>
        <end position="64"/>
    </location>
</feature>
<accession>A0A9X1FWQ6</accession>
<comment type="similarity">
    <text evidence="2">Belongs to the polysaccharide synthase family.</text>
</comment>
<keyword evidence="9" id="KW-1185">Reference proteome</keyword>
<gene>
    <name evidence="8" type="ORF">KX928_15410</name>
</gene>
<sequence>MPQDPVFSLQLAMRGAFWGVSKTLVNQGVRIAVFIVLARLLGPADFGLVALALTLTILADFLIVEGGWTQALVRRDTVAQTHYDSVFWLVLSVSVLVAGGMAIGARYHAALFDTPQIAQLALWLLALYPLAALRTVPRAILIRRFDFRAIALSSNAGAIAGGMAGIALAFGGAGVWALVANQLVSRLFMTAGLVWHAGWRPGFQVSRAGLSGLRDFVPNALLAQLSKFADFYMIRVFIGSRAGAEAVGHYTLSVDLRGLLRSLLINPAGQAVLPSVRELRGDLPRLRNALGIGLTLLTSVACPAAIGFCLVAGDLVPLALGAQWMPAIPLVQMMALAIPAMAIMRVNMGAQYAFGKAGTVARLALTSTALLGTLLVVLPVTTAAGAVAILLCRSYVMLPLHLRQLRRTTGFTLQAAGRSVLPNLLAALVMAATVLLAQYTILADVLPLWRLIASVVIGAAAFGVALPIAAPATVREIRAAWRSLRHKSTAAQSGDI</sequence>
<evidence type="ECO:0000256" key="7">
    <source>
        <dbReference type="SAM" id="Phobius"/>
    </source>
</evidence>
<reference evidence="8" key="1">
    <citation type="submission" date="2021-07" db="EMBL/GenBank/DDBJ databases">
        <title>Roseobacter insulae sp. nov., isolated from a tidal flat.</title>
        <authorList>
            <person name="Park S."/>
            <person name="Yoon J.-H."/>
        </authorList>
    </citation>
    <scope>NUCLEOTIDE SEQUENCE</scope>
    <source>
        <strain evidence="8">YSTF-M11</strain>
    </source>
</reference>
<feature type="transmembrane region" description="Helical" evidence="7">
    <location>
        <begin position="117"/>
        <end position="137"/>
    </location>
</feature>
<protein>
    <submittedName>
        <fullName evidence="8">Oligosaccharide flippase family protein</fullName>
    </submittedName>
</protein>
<keyword evidence="5 7" id="KW-1133">Transmembrane helix</keyword>
<feature type="transmembrane region" description="Helical" evidence="7">
    <location>
        <begin position="448"/>
        <end position="474"/>
    </location>
</feature>
<dbReference type="EMBL" id="JAHXDN010000004">
    <property type="protein sequence ID" value="MBW4709179.1"/>
    <property type="molecule type" value="Genomic_DNA"/>
</dbReference>
<dbReference type="Pfam" id="PF13440">
    <property type="entry name" value="Polysacc_synt_3"/>
    <property type="match status" value="1"/>
</dbReference>
<comment type="caution">
    <text evidence="8">The sequence shown here is derived from an EMBL/GenBank/DDBJ whole genome shotgun (WGS) entry which is preliminary data.</text>
</comment>
<dbReference type="InterPro" id="IPR050833">
    <property type="entry name" value="Poly_Biosynth_Transport"/>
</dbReference>
<keyword evidence="6 7" id="KW-0472">Membrane</keyword>
<evidence type="ECO:0000313" key="8">
    <source>
        <dbReference type="EMBL" id="MBW4709179.1"/>
    </source>
</evidence>
<evidence type="ECO:0000256" key="4">
    <source>
        <dbReference type="ARBA" id="ARBA00022692"/>
    </source>
</evidence>
<dbReference type="Proteomes" id="UP001138661">
    <property type="component" value="Unassembled WGS sequence"/>
</dbReference>
<dbReference type="PANTHER" id="PTHR30250">
    <property type="entry name" value="PST FAMILY PREDICTED COLANIC ACID TRANSPORTER"/>
    <property type="match status" value="1"/>
</dbReference>
<dbReference type="RefSeq" id="WP_219504439.1">
    <property type="nucleotide sequence ID" value="NZ_JAHXDN010000004.1"/>
</dbReference>
<keyword evidence="4 7" id="KW-0812">Transmembrane</keyword>